<evidence type="ECO:0000313" key="1">
    <source>
        <dbReference type="EMBL" id="PUU81100.1"/>
    </source>
</evidence>
<organism evidence="1 2">
    <name type="scientific">Tuber borchii</name>
    <name type="common">White truffle</name>
    <dbReference type="NCBI Taxonomy" id="42251"/>
    <lineage>
        <taxon>Eukaryota</taxon>
        <taxon>Fungi</taxon>
        <taxon>Dikarya</taxon>
        <taxon>Ascomycota</taxon>
        <taxon>Pezizomycotina</taxon>
        <taxon>Pezizomycetes</taxon>
        <taxon>Pezizales</taxon>
        <taxon>Tuberaceae</taxon>
        <taxon>Tuber</taxon>
    </lineage>
</organism>
<dbReference type="Proteomes" id="UP000244722">
    <property type="component" value="Unassembled WGS sequence"/>
</dbReference>
<name>A0A2T7A070_TUBBO</name>
<dbReference type="EMBL" id="NESQ01000050">
    <property type="protein sequence ID" value="PUU81100.1"/>
    <property type="molecule type" value="Genomic_DNA"/>
</dbReference>
<evidence type="ECO:0000313" key="2">
    <source>
        <dbReference type="Proteomes" id="UP000244722"/>
    </source>
</evidence>
<gene>
    <name evidence="1" type="ORF">B9Z19DRAFT_1062898</name>
</gene>
<dbReference type="AlphaFoldDB" id="A0A2T7A070"/>
<keyword evidence="2" id="KW-1185">Reference proteome</keyword>
<comment type="caution">
    <text evidence="1">The sequence shown here is derived from an EMBL/GenBank/DDBJ whole genome shotgun (WGS) entry which is preliminary data.</text>
</comment>
<accession>A0A2T7A070</accession>
<reference evidence="1 2" key="1">
    <citation type="submission" date="2017-04" db="EMBL/GenBank/DDBJ databases">
        <title>Draft genome sequence of Tuber borchii Vittad., a whitish edible truffle.</title>
        <authorList>
            <consortium name="DOE Joint Genome Institute"/>
            <person name="Murat C."/>
            <person name="Kuo A."/>
            <person name="Barry K.W."/>
            <person name="Clum A."/>
            <person name="Dockter R.B."/>
            <person name="Fauchery L."/>
            <person name="Iotti M."/>
            <person name="Kohler A."/>
            <person name="Labutti K."/>
            <person name="Lindquist E.A."/>
            <person name="Lipzen A."/>
            <person name="Ohm R.A."/>
            <person name="Wang M."/>
            <person name="Grigoriev I.V."/>
            <person name="Zambonelli A."/>
            <person name="Martin F.M."/>
        </authorList>
    </citation>
    <scope>NUCLEOTIDE SEQUENCE [LARGE SCALE GENOMIC DNA]</scope>
    <source>
        <strain evidence="1 2">Tbo3840</strain>
    </source>
</reference>
<proteinExistence type="predicted"/>
<sequence length="136" mass="15467">MSTTQGFFNWMEWLIPLPIKAPPKLAHETVIDMNDMQPCLLCLPITRKVKIHQAITTSLNLVISTDQILSRVHPTSLKQIRPSLIHLSIKEAKIITDAISAKRQAYSAQPPWKINEVAERASFWPMKNSPTNPTTW</sequence>
<protein>
    <submittedName>
        <fullName evidence="1">Uncharacterized protein</fullName>
    </submittedName>
</protein>